<keyword evidence="2" id="KW-0539">Nucleus</keyword>
<dbReference type="Proteomes" id="UP000078492">
    <property type="component" value="Unassembled WGS sequence"/>
</dbReference>
<dbReference type="SUPFAM" id="SSF46689">
    <property type="entry name" value="Homeodomain-like"/>
    <property type="match status" value="1"/>
</dbReference>
<accession>A0A151J3C0</accession>
<dbReference type="InterPro" id="IPR009057">
    <property type="entry name" value="Homeodomain-like_sf"/>
</dbReference>
<organism evidence="4 5">
    <name type="scientific">Trachymyrmex cornetzi</name>
    <dbReference type="NCBI Taxonomy" id="471704"/>
    <lineage>
        <taxon>Eukaryota</taxon>
        <taxon>Metazoa</taxon>
        <taxon>Ecdysozoa</taxon>
        <taxon>Arthropoda</taxon>
        <taxon>Hexapoda</taxon>
        <taxon>Insecta</taxon>
        <taxon>Pterygota</taxon>
        <taxon>Neoptera</taxon>
        <taxon>Endopterygota</taxon>
        <taxon>Hymenoptera</taxon>
        <taxon>Apocrita</taxon>
        <taxon>Aculeata</taxon>
        <taxon>Formicoidea</taxon>
        <taxon>Formicidae</taxon>
        <taxon>Myrmicinae</taxon>
        <taxon>Trachymyrmex</taxon>
    </lineage>
</organism>
<name>A0A151J3C0_9HYME</name>
<dbReference type="Gene3D" id="1.10.10.60">
    <property type="entry name" value="Homeodomain-like"/>
    <property type="match status" value="1"/>
</dbReference>
<keyword evidence="5" id="KW-1185">Reference proteome</keyword>
<feature type="domain" description="HTH psq-type" evidence="3">
    <location>
        <begin position="1"/>
        <end position="52"/>
    </location>
</feature>
<dbReference type="InterPro" id="IPR007889">
    <property type="entry name" value="HTH_Psq"/>
</dbReference>
<sequence>MPKEEKLKIYTQKDVDQAIQLIKSGTSLTSVSHQFGIPKSTLHSKIHNKYPVNARYGPPSILSEEEENYVIQWIFFCCEQGFPIKKEQLLDCVQKYVLKLNKKNPKLIPSCISKIILYYFLTFSLSLH</sequence>
<evidence type="ECO:0000313" key="4">
    <source>
        <dbReference type="EMBL" id="KYN16956.1"/>
    </source>
</evidence>
<dbReference type="GO" id="GO:0003677">
    <property type="term" value="F:DNA binding"/>
    <property type="evidence" value="ECO:0007669"/>
    <property type="project" value="UniProtKB-UniRule"/>
</dbReference>
<keyword evidence="2" id="KW-0238">DNA-binding</keyword>
<dbReference type="GO" id="GO:0005634">
    <property type="term" value="C:nucleus"/>
    <property type="evidence" value="ECO:0007669"/>
    <property type="project" value="UniProtKB-SubCell"/>
</dbReference>
<dbReference type="STRING" id="471704.A0A151J3C0"/>
<protein>
    <recommendedName>
        <fullName evidence="3">HTH psq-type domain-containing protein</fullName>
    </recommendedName>
</protein>
<evidence type="ECO:0000313" key="5">
    <source>
        <dbReference type="Proteomes" id="UP000078492"/>
    </source>
</evidence>
<dbReference type="PROSITE" id="PS50960">
    <property type="entry name" value="HTH_PSQ"/>
    <property type="match status" value="1"/>
</dbReference>
<reference evidence="4 5" key="1">
    <citation type="submission" date="2015-09" db="EMBL/GenBank/DDBJ databases">
        <title>Trachymyrmex cornetzi WGS genome.</title>
        <authorList>
            <person name="Nygaard S."/>
            <person name="Hu H."/>
            <person name="Boomsma J."/>
            <person name="Zhang G."/>
        </authorList>
    </citation>
    <scope>NUCLEOTIDE SEQUENCE [LARGE SCALE GENOMIC DNA]</scope>
    <source>
        <strain evidence="4">Tcor2-1</strain>
        <tissue evidence="4">Whole body</tissue>
    </source>
</reference>
<evidence type="ECO:0000256" key="2">
    <source>
        <dbReference type="PROSITE-ProRule" id="PRU00320"/>
    </source>
</evidence>
<comment type="subcellular location">
    <subcellularLocation>
        <location evidence="1 2">Nucleus</location>
    </subcellularLocation>
</comment>
<evidence type="ECO:0000259" key="3">
    <source>
        <dbReference type="PROSITE" id="PS50960"/>
    </source>
</evidence>
<dbReference type="AlphaFoldDB" id="A0A151J3C0"/>
<feature type="DNA-binding region" description="H-T-H motif" evidence="2">
    <location>
        <begin position="28"/>
        <end position="48"/>
    </location>
</feature>
<gene>
    <name evidence="4" type="ORF">ALC57_10779</name>
</gene>
<evidence type="ECO:0000256" key="1">
    <source>
        <dbReference type="ARBA" id="ARBA00004123"/>
    </source>
</evidence>
<proteinExistence type="predicted"/>
<dbReference type="EMBL" id="KQ980284">
    <property type="protein sequence ID" value="KYN16956.1"/>
    <property type="molecule type" value="Genomic_DNA"/>
</dbReference>